<keyword evidence="1" id="KW-0732">Signal</keyword>
<gene>
    <name evidence="2" type="ORF">GSONMT00012141001</name>
</gene>
<dbReference type="GO" id="GO:0036064">
    <property type="term" value="C:ciliary basal body"/>
    <property type="evidence" value="ECO:0007669"/>
    <property type="project" value="TreeGrafter"/>
</dbReference>
<evidence type="ECO:0000313" key="2">
    <source>
        <dbReference type="EMBL" id="CDR00849.1"/>
    </source>
</evidence>
<dbReference type="InterPro" id="IPR028796">
    <property type="entry name" value="BBS8"/>
</dbReference>
<name>A0A060ZH04_ONCMY</name>
<dbReference type="PANTHER" id="PTHR44177:SF1">
    <property type="entry name" value="TETRATRICOPEPTIDE REPEAT PROTEIN 8"/>
    <property type="match status" value="1"/>
</dbReference>
<reference evidence="2" key="1">
    <citation type="journal article" date="2014" name="Nat. Commun.">
        <title>The rainbow trout genome provides novel insights into evolution after whole-genome duplication in vertebrates.</title>
        <authorList>
            <person name="Berthelot C."/>
            <person name="Brunet F."/>
            <person name="Chalopin D."/>
            <person name="Juanchich A."/>
            <person name="Bernard M."/>
            <person name="Noel B."/>
            <person name="Bento P."/>
            <person name="Da Silva C."/>
            <person name="Labadie K."/>
            <person name="Alberti A."/>
            <person name="Aury J.M."/>
            <person name="Louis A."/>
            <person name="Dehais P."/>
            <person name="Bardou P."/>
            <person name="Montfort J."/>
            <person name="Klopp C."/>
            <person name="Cabau C."/>
            <person name="Gaspin C."/>
            <person name="Thorgaard G.H."/>
            <person name="Boussaha M."/>
            <person name="Quillet E."/>
            <person name="Guyomard R."/>
            <person name="Galiana D."/>
            <person name="Bobe J."/>
            <person name="Volff J.N."/>
            <person name="Genet C."/>
            <person name="Wincker P."/>
            <person name="Jaillon O."/>
            <person name="Roest Crollius H."/>
            <person name="Guiguen Y."/>
        </authorList>
    </citation>
    <scope>NUCLEOTIDE SEQUENCE [LARGE SCALE GENOMIC DNA]</scope>
</reference>
<dbReference type="PaxDb" id="8022-A0A060ZH04"/>
<dbReference type="PANTHER" id="PTHR44177">
    <property type="entry name" value="TETRATRICOPEPTIDE REPEAT PROTEIN 8"/>
    <property type="match status" value="1"/>
</dbReference>
<sequence length="90" mass="10261">MMFLVLSLIQNGCFCFDVLFSFSQSKAFLQTAASIAPHMYEPHFNYSTLSDKIGDLQSSYTAAQRSEDAFPEHVDTQQILKHLRQHFAVL</sequence>
<dbReference type="GO" id="GO:0097730">
    <property type="term" value="C:non-motile cilium"/>
    <property type="evidence" value="ECO:0007669"/>
    <property type="project" value="TreeGrafter"/>
</dbReference>
<proteinExistence type="predicted"/>
<dbReference type="GO" id="GO:0034464">
    <property type="term" value="C:BBSome"/>
    <property type="evidence" value="ECO:0007669"/>
    <property type="project" value="InterPro"/>
</dbReference>
<accession>A0A060ZH04</accession>
<dbReference type="STRING" id="8022.A0A060ZH04"/>
<dbReference type="GO" id="GO:1905515">
    <property type="term" value="P:non-motile cilium assembly"/>
    <property type="evidence" value="ECO:0007669"/>
    <property type="project" value="InterPro"/>
</dbReference>
<dbReference type="EMBL" id="FR961866">
    <property type="protein sequence ID" value="CDR00849.1"/>
    <property type="molecule type" value="Genomic_DNA"/>
</dbReference>
<dbReference type="AlphaFoldDB" id="A0A060ZH04"/>
<organism evidence="2 3">
    <name type="scientific">Oncorhynchus mykiss</name>
    <name type="common">Rainbow trout</name>
    <name type="synonym">Salmo gairdneri</name>
    <dbReference type="NCBI Taxonomy" id="8022"/>
    <lineage>
        <taxon>Eukaryota</taxon>
        <taxon>Metazoa</taxon>
        <taxon>Chordata</taxon>
        <taxon>Craniata</taxon>
        <taxon>Vertebrata</taxon>
        <taxon>Euteleostomi</taxon>
        <taxon>Actinopterygii</taxon>
        <taxon>Neopterygii</taxon>
        <taxon>Teleostei</taxon>
        <taxon>Protacanthopterygii</taxon>
        <taxon>Salmoniformes</taxon>
        <taxon>Salmonidae</taxon>
        <taxon>Salmoninae</taxon>
        <taxon>Oncorhynchus</taxon>
    </lineage>
</organism>
<feature type="chain" id="PRO_5012587849" evidence="1">
    <location>
        <begin position="16"/>
        <end position="90"/>
    </location>
</feature>
<protein>
    <submittedName>
        <fullName evidence="2">Uncharacterized protein</fullName>
    </submittedName>
</protein>
<evidence type="ECO:0000313" key="3">
    <source>
        <dbReference type="Proteomes" id="UP000193380"/>
    </source>
</evidence>
<feature type="signal peptide" evidence="1">
    <location>
        <begin position="1"/>
        <end position="15"/>
    </location>
</feature>
<evidence type="ECO:0000256" key="1">
    <source>
        <dbReference type="SAM" id="SignalP"/>
    </source>
</evidence>
<reference evidence="2" key="2">
    <citation type="submission" date="2014-03" db="EMBL/GenBank/DDBJ databases">
        <authorList>
            <person name="Genoscope - CEA"/>
        </authorList>
    </citation>
    <scope>NUCLEOTIDE SEQUENCE</scope>
</reference>
<dbReference type="Proteomes" id="UP000193380">
    <property type="component" value="Unassembled WGS sequence"/>
</dbReference>